<organism evidence="6 7">
    <name type="scientific">Bacillus taeanensis</name>
    <dbReference type="NCBI Taxonomy" id="273032"/>
    <lineage>
        <taxon>Bacteria</taxon>
        <taxon>Bacillati</taxon>
        <taxon>Bacillota</taxon>
        <taxon>Bacilli</taxon>
        <taxon>Bacillales</taxon>
        <taxon>Bacillaceae</taxon>
        <taxon>Bacillus</taxon>
    </lineage>
</organism>
<dbReference type="NCBIfam" id="NF001764">
    <property type="entry name" value="PRK00504.1"/>
    <property type="match status" value="1"/>
</dbReference>
<dbReference type="InterPro" id="IPR001705">
    <property type="entry name" value="Ribosomal_bL33"/>
</dbReference>
<evidence type="ECO:0000256" key="4">
    <source>
        <dbReference type="ARBA" id="ARBA00035176"/>
    </source>
</evidence>
<comment type="similarity">
    <text evidence="1 5">Belongs to the bacterial ribosomal protein bL33 family.</text>
</comment>
<accession>A0A366XSK6</accession>
<dbReference type="GO" id="GO:0005737">
    <property type="term" value="C:cytoplasm"/>
    <property type="evidence" value="ECO:0007669"/>
    <property type="project" value="UniProtKB-ARBA"/>
</dbReference>
<dbReference type="Gene3D" id="2.20.28.120">
    <property type="entry name" value="Ribosomal protein L33"/>
    <property type="match status" value="1"/>
</dbReference>
<keyword evidence="3 5" id="KW-0687">Ribonucleoprotein</keyword>
<comment type="caution">
    <text evidence="6">The sequence shown here is derived from an EMBL/GenBank/DDBJ whole genome shotgun (WGS) entry which is preliminary data.</text>
</comment>
<dbReference type="GO" id="GO:0006412">
    <property type="term" value="P:translation"/>
    <property type="evidence" value="ECO:0007669"/>
    <property type="project" value="UniProtKB-UniRule"/>
</dbReference>
<dbReference type="GO" id="GO:0005840">
    <property type="term" value="C:ribosome"/>
    <property type="evidence" value="ECO:0007669"/>
    <property type="project" value="UniProtKB-KW"/>
</dbReference>
<evidence type="ECO:0000256" key="5">
    <source>
        <dbReference type="HAMAP-Rule" id="MF_00294"/>
    </source>
</evidence>
<proteinExistence type="inferred from homology"/>
<dbReference type="EMBL" id="QOCW01000030">
    <property type="protein sequence ID" value="RBW67739.1"/>
    <property type="molecule type" value="Genomic_DNA"/>
</dbReference>
<evidence type="ECO:0000313" key="7">
    <source>
        <dbReference type="Proteomes" id="UP000253314"/>
    </source>
</evidence>
<dbReference type="NCBIfam" id="TIGR01023">
    <property type="entry name" value="rpmG_bact"/>
    <property type="match status" value="1"/>
</dbReference>
<dbReference type="InterPro" id="IPR011332">
    <property type="entry name" value="Ribosomal_zn-bd"/>
</dbReference>
<keyword evidence="7" id="KW-1185">Reference proteome</keyword>
<evidence type="ECO:0000256" key="3">
    <source>
        <dbReference type="ARBA" id="ARBA00023274"/>
    </source>
</evidence>
<dbReference type="Proteomes" id="UP000253314">
    <property type="component" value="Unassembled WGS sequence"/>
</dbReference>
<reference evidence="6 7" key="1">
    <citation type="submission" date="2018-07" db="EMBL/GenBank/DDBJ databases">
        <title>Lottiidibacillus patelloidae gen. nov., sp. nov., isolated from the intestinal tract of a marine limpet and the reclassification of B. taeanensis BH030017T, B. algicola KMM 3737T and B. hwajinpoensis SW-72T as genus Lottiidibacillus.</title>
        <authorList>
            <person name="Liu R."/>
            <person name="Huang Z."/>
        </authorList>
    </citation>
    <scope>NUCLEOTIDE SEQUENCE [LARGE SCALE GENOMIC DNA]</scope>
    <source>
        <strain evidence="6 7">BH030017</strain>
    </source>
</reference>
<gene>
    <name evidence="5 6" type="primary">rpmG</name>
    <name evidence="6" type="ORF">DS031_20290</name>
</gene>
<keyword evidence="2 5" id="KW-0689">Ribosomal protein</keyword>
<dbReference type="PANTHER" id="PTHR43168">
    <property type="entry name" value="50S RIBOSOMAL PROTEIN L33, CHLOROPLASTIC"/>
    <property type="match status" value="1"/>
</dbReference>
<dbReference type="RefSeq" id="WP_113808019.1">
    <property type="nucleotide sequence ID" value="NZ_QOCW01000030.1"/>
</dbReference>
<sequence length="49" mass="5862">MRNKVILACNVCKSRNYSINKNKQVHPERIEVKKFCKHCNAHNIHRETK</sequence>
<dbReference type="NCBIfam" id="NF001860">
    <property type="entry name" value="PRK00595.1"/>
    <property type="match status" value="1"/>
</dbReference>
<dbReference type="GO" id="GO:1990904">
    <property type="term" value="C:ribonucleoprotein complex"/>
    <property type="evidence" value="ECO:0007669"/>
    <property type="project" value="UniProtKB-KW"/>
</dbReference>
<dbReference type="Pfam" id="PF00471">
    <property type="entry name" value="Ribosomal_L33"/>
    <property type="match status" value="1"/>
</dbReference>
<dbReference type="AlphaFoldDB" id="A0A366XSK6"/>
<dbReference type="OrthoDB" id="9801333at2"/>
<evidence type="ECO:0000313" key="6">
    <source>
        <dbReference type="EMBL" id="RBW67739.1"/>
    </source>
</evidence>
<name>A0A366XSK6_9BACI</name>
<dbReference type="HAMAP" id="MF_00294">
    <property type="entry name" value="Ribosomal_bL33"/>
    <property type="match status" value="1"/>
</dbReference>
<dbReference type="PANTHER" id="PTHR43168:SF5">
    <property type="entry name" value="LARGE RIBOSOMAL SUBUNIT PROTEIN BL33B"/>
    <property type="match status" value="1"/>
</dbReference>
<dbReference type="SUPFAM" id="SSF57829">
    <property type="entry name" value="Zn-binding ribosomal proteins"/>
    <property type="match status" value="1"/>
</dbReference>
<evidence type="ECO:0000256" key="1">
    <source>
        <dbReference type="ARBA" id="ARBA00007596"/>
    </source>
</evidence>
<protein>
    <recommendedName>
        <fullName evidence="4 5">Large ribosomal subunit protein bL33</fullName>
    </recommendedName>
</protein>
<evidence type="ECO:0000256" key="2">
    <source>
        <dbReference type="ARBA" id="ARBA00022980"/>
    </source>
</evidence>
<dbReference type="InterPro" id="IPR038584">
    <property type="entry name" value="Ribosomal_bL33_sf"/>
</dbReference>
<dbReference type="GO" id="GO:0003735">
    <property type="term" value="F:structural constituent of ribosome"/>
    <property type="evidence" value="ECO:0007669"/>
    <property type="project" value="InterPro"/>
</dbReference>